<feature type="transmembrane region" description="Helical" evidence="1">
    <location>
        <begin position="20"/>
        <end position="38"/>
    </location>
</feature>
<keyword evidence="1" id="KW-1133">Transmembrane helix</keyword>
<keyword evidence="1" id="KW-0812">Transmembrane</keyword>
<comment type="caution">
    <text evidence="2">The sequence shown here is derived from an EMBL/GenBank/DDBJ whole genome shotgun (WGS) entry which is preliminary data.</text>
</comment>
<accession>A0A917CNW0</accession>
<dbReference type="RefSeq" id="WP_268234406.1">
    <property type="nucleotide sequence ID" value="NZ_BAABJF010000015.1"/>
</dbReference>
<dbReference type="AlphaFoldDB" id="A0A917CNW0"/>
<protein>
    <submittedName>
        <fullName evidence="2">Uncharacterized protein</fullName>
    </submittedName>
</protein>
<reference evidence="2" key="1">
    <citation type="journal article" date="2014" name="Int. J. Syst. Evol. Microbiol.">
        <title>Complete genome sequence of Corynebacterium casei LMG S-19264T (=DSM 44701T), isolated from a smear-ripened cheese.</title>
        <authorList>
            <consortium name="US DOE Joint Genome Institute (JGI-PGF)"/>
            <person name="Walter F."/>
            <person name="Albersmeier A."/>
            <person name="Kalinowski J."/>
            <person name="Ruckert C."/>
        </authorList>
    </citation>
    <scope>NUCLEOTIDE SEQUENCE</scope>
    <source>
        <strain evidence="2">CGMCC 1.12181</strain>
    </source>
</reference>
<evidence type="ECO:0000256" key="1">
    <source>
        <dbReference type="SAM" id="Phobius"/>
    </source>
</evidence>
<gene>
    <name evidence="2" type="ORF">GCM10011365_13520</name>
</gene>
<keyword evidence="3" id="KW-1185">Reference proteome</keyword>
<evidence type="ECO:0000313" key="3">
    <source>
        <dbReference type="Proteomes" id="UP000605253"/>
    </source>
</evidence>
<sequence>MTHEKKHTPEQSKGIKKTVILLGLVTVGLFLWSVYLVLRQAHV</sequence>
<reference evidence="2" key="2">
    <citation type="submission" date="2020-09" db="EMBL/GenBank/DDBJ databases">
        <authorList>
            <person name="Sun Q."/>
            <person name="Zhou Y."/>
        </authorList>
    </citation>
    <scope>NUCLEOTIDE SEQUENCE</scope>
    <source>
        <strain evidence="2">CGMCC 1.12181</strain>
    </source>
</reference>
<dbReference type="EMBL" id="BMEO01000004">
    <property type="protein sequence ID" value="GGF93542.1"/>
    <property type="molecule type" value="Genomic_DNA"/>
</dbReference>
<dbReference type="Proteomes" id="UP000605253">
    <property type="component" value="Unassembled WGS sequence"/>
</dbReference>
<keyword evidence="1" id="KW-0472">Membrane</keyword>
<name>A0A917CNW0_9GAMM</name>
<proteinExistence type="predicted"/>
<organism evidence="2 3">
    <name type="scientific">Marinicella pacifica</name>
    <dbReference type="NCBI Taxonomy" id="1171543"/>
    <lineage>
        <taxon>Bacteria</taxon>
        <taxon>Pseudomonadati</taxon>
        <taxon>Pseudomonadota</taxon>
        <taxon>Gammaproteobacteria</taxon>
        <taxon>Lysobacterales</taxon>
        <taxon>Marinicellaceae</taxon>
        <taxon>Marinicella</taxon>
    </lineage>
</organism>
<evidence type="ECO:0000313" key="2">
    <source>
        <dbReference type="EMBL" id="GGF93542.1"/>
    </source>
</evidence>